<sequence>MDYYYDDYYDEYYDQAGIPERPFSRELSFDETVNNCVHPSLRFAGEYIVNFIVINLTFCVLVLLAKRLFPAQLRNLHAISCLCGVALFYRVLEHGYYHFVQLAATLYVVQWLLHRWFSKTARYIKSPFILIAYGIGNLLLSELLEPSPEAWNRVRGTQMILLMKVLSLAFDTEDNMALRNQLGVLSYCGYILCPANVILGPWVSFSDYLHIWRAPAGGLESKQTRSTGRRMLIHVFRIAINALMAVAFLLTSNCMIDYVLAPAANWKWVRAYGRALSFRTSHYFIAYLSQCSMLAAAADWNRADDDRSLVVPVSSLYRVSSPLAVEFPRSLVQVVTAWNIPMHLWLKRYIFRTTKRPFGTGAAIALTYIISSLLHGLHYRLWVTLLTIGSWTYVEHELRKKLATIYSACVLVGKCPEACAVHQHKTKSLFSIVINTLFFLLNVFNLIYLGCIFESTEGPPEEAHHDTSIFGRWTELNYASHWLLVFAYLFYFVI</sequence>
<dbReference type="GO" id="GO:0030258">
    <property type="term" value="P:lipid modification"/>
    <property type="evidence" value="ECO:0007669"/>
    <property type="project" value="TreeGrafter"/>
</dbReference>
<accession>A0A084WHB7</accession>
<evidence type="ECO:0000256" key="1">
    <source>
        <dbReference type="ARBA" id="ARBA00004141"/>
    </source>
</evidence>
<keyword evidence="5 12" id="KW-1133">Transmembrane helix</keyword>
<comment type="similarity">
    <text evidence="8">Belongs to the membrane-bound acyltransferase family. Porcupine subfamily.</text>
</comment>
<dbReference type="EC" id="2.3.1.250" evidence="9"/>
<evidence type="ECO:0000256" key="4">
    <source>
        <dbReference type="ARBA" id="ARBA00022692"/>
    </source>
</evidence>
<evidence type="ECO:0000256" key="2">
    <source>
        <dbReference type="ARBA" id="ARBA00022679"/>
    </source>
</evidence>
<feature type="transmembrane region" description="Helical" evidence="12">
    <location>
        <begin position="432"/>
        <end position="456"/>
    </location>
</feature>
<dbReference type="GO" id="GO:0017147">
    <property type="term" value="F:Wnt-protein binding"/>
    <property type="evidence" value="ECO:0007669"/>
    <property type="project" value="TreeGrafter"/>
</dbReference>
<name>A0A084WHB7_ANOSI</name>
<dbReference type="GO" id="GO:0016055">
    <property type="term" value="P:Wnt signaling pathway"/>
    <property type="evidence" value="ECO:0007669"/>
    <property type="project" value="UniProtKB-KW"/>
</dbReference>
<comment type="subcellular location">
    <subcellularLocation>
        <location evidence="1">Membrane</location>
        <topology evidence="1">Multi-pass membrane protein</topology>
    </subcellularLocation>
</comment>
<evidence type="ECO:0000256" key="11">
    <source>
        <dbReference type="ARBA" id="ARBA00047978"/>
    </source>
</evidence>
<dbReference type="VEuPathDB" id="VectorBase:ASIC017626"/>
<evidence type="ECO:0000256" key="8">
    <source>
        <dbReference type="ARBA" id="ARBA00038269"/>
    </source>
</evidence>
<dbReference type="EMBL" id="KE525346">
    <property type="protein sequence ID" value="KFB49611.1"/>
    <property type="molecule type" value="Genomic_DNA"/>
</dbReference>
<protein>
    <recommendedName>
        <fullName evidence="10">Protein-serine O-palmitoleoyltransferase porcupine</fullName>
        <ecNumber evidence="9">2.3.1.250</ecNumber>
    </recommendedName>
</protein>
<dbReference type="EnsemblMetazoa" id="ASIC017626-RA">
    <property type="protein sequence ID" value="ASIC017626-PA"/>
    <property type="gene ID" value="ASIC017626"/>
</dbReference>
<dbReference type="GO" id="GO:0016020">
    <property type="term" value="C:membrane"/>
    <property type="evidence" value="ECO:0007669"/>
    <property type="project" value="UniProtKB-SubCell"/>
</dbReference>
<comment type="catalytic activity">
    <reaction evidence="11">
        <text>[Wnt protein]-L-serine + (9Z)-hexadecenoyl-CoA = [Wnt protein]-O-(9Z)-hexadecenoyl-L-serine + CoA</text>
        <dbReference type="Rhea" id="RHEA:45336"/>
        <dbReference type="Rhea" id="RHEA-COMP:11170"/>
        <dbReference type="Rhea" id="RHEA-COMP:11171"/>
        <dbReference type="ChEBI" id="CHEBI:29999"/>
        <dbReference type="ChEBI" id="CHEBI:57287"/>
        <dbReference type="ChEBI" id="CHEBI:61540"/>
        <dbReference type="ChEBI" id="CHEBI:85189"/>
        <dbReference type="EC" id="2.3.1.250"/>
    </reaction>
</comment>
<keyword evidence="7" id="KW-0012">Acyltransferase</keyword>
<dbReference type="OMA" id="WRQRSDW"/>
<proteinExistence type="inferred from homology"/>
<keyword evidence="6 12" id="KW-0472">Membrane</keyword>
<gene>
    <name evidence="13" type="ORF">ZHAS_00017626</name>
</gene>
<evidence type="ECO:0000256" key="3">
    <source>
        <dbReference type="ARBA" id="ARBA00022687"/>
    </source>
</evidence>
<feature type="transmembrane region" description="Helical" evidence="12">
    <location>
        <begin position="402"/>
        <end position="420"/>
    </location>
</feature>
<feature type="transmembrane region" description="Helical" evidence="12">
    <location>
        <begin position="238"/>
        <end position="260"/>
    </location>
</feature>
<evidence type="ECO:0000256" key="5">
    <source>
        <dbReference type="ARBA" id="ARBA00022989"/>
    </source>
</evidence>
<reference evidence="13 15" key="1">
    <citation type="journal article" date="2014" name="BMC Genomics">
        <title>Genome sequence of Anopheles sinensis provides insight into genetics basis of mosquito competence for malaria parasites.</title>
        <authorList>
            <person name="Zhou D."/>
            <person name="Zhang D."/>
            <person name="Ding G."/>
            <person name="Shi L."/>
            <person name="Hou Q."/>
            <person name="Ye Y."/>
            <person name="Xu Y."/>
            <person name="Zhou H."/>
            <person name="Xiong C."/>
            <person name="Li S."/>
            <person name="Yu J."/>
            <person name="Hong S."/>
            <person name="Yu X."/>
            <person name="Zou P."/>
            <person name="Chen C."/>
            <person name="Chang X."/>
            <person name="Wang W."/>
            <person name="Lv Y."/>
            <person name="Sun Y."/>
            <person name="Ma L."/>
            <person name="Shen B."/>
            <person name="Zhu C."/>
        </authorList>
    </citation>
    <scope>NUCLEOTIDE SEQUENCE [LARGE SCALE GENOMIC DNA]</scope>
</reference>
<dbReference type="AlphaFoldDB" id="A0A084WHB7"/>
<feature type="transmembrane region" description="Helical" evidence="12">
    <location>
        <begin position="476"/>
        <end position="493"/>
    </location>
</feature>
<dbReference type="GO" id="GO:0061355">
    <property type="term" value="P:Wnt protein secretion"/>
    <property type="evidence" value="ECO:0007669"/>
    <property type="project" value="TreeGrafter"/>
</dbReference>
<keyword evidence="3" id="KW-0879">Wnt signaling pathway</keyword>
<evidence type="ECO:0000256" key="6">
    <source>
        <dbReference type="ARBA" id="ARBA00023136"/>
    </source>
</evidence>
<keyword evidence="2" id="KW-0808">Transferase</keyword>
<organism evidence="13">
    <name type="scientific">Anopheles sinensis</name>
    <name type="common">Mosquito</name>
    <dbReference type="NCBI Taxonomy" id="74873"/>
    <lineage>
        <taxon>Eukaryota</taxon>
        <taxon>Metazoa</taxon>
        <taxon>Ecdysozoa</taxon>
        <taxon>Arthropoda</taxon>
        <taxon>Hexapoda</taxon>
        <taxon>Insecta</taxon>
        <taxon>Pterygota</taxon>
        <taxon>Neoptera</taxon>
        <taxon>Endopterygota</taxon>
        <taxon>Diptera</taxon>
        <taxon>Nematocera</taxon>
        <taxon>Culicoidea</taxon>
        <taxon>Culicidae</taxon>
        <taxon>Anophelinae</taxon>
        <taxon>Anopheles</taxon>
    </lineage>
</organism>
<evidence type="ECO:0000256" key="7">
    <source>
        <dbReference type="ARBA" id="ARBA00023315"/>
    </source>
</evidence>
<dbReference type="VEuPathDB" id="VectorBase:ASIS010137"/>
<dbReference type="EMBL" id="ATLV01023800">
    <property type="status" value="NOT_ANNOTATED_CDS"/>
    <property type="molecule type" value="Genomic_DNA"/>
</dbReference>
<dbReference type="STRING" id="74873.A0A084WHB7"/>
<dbReference type="GO" id="GO:1990698">
    <property type="term" value="F:palmitoleoyltransferase activity"/>
    <property type="evidence" value="ECO:0007669"/>
    <property type="project" value="UniProtKB-EC"/>
</dbReference>
<evidence type="ECO:0000256" key="9">
    <source>
        <dbReference type="ARBA" id="ARBA00038867"/>
    </source>
</evidence>
<keyword evidence="15" id="KW-1185">Reference proteome</keyword>
<dbReference type="Proteomes" id="UP000030765">
    <property type="component" value="Unassembled WGS sequence"/>
</dbReference>
<feature type="transmembrane region" description="Helical" evidence="12">
    <location>
        <begin position="47"/>
        <end position="64"/>
    </location>
</feature>
<reference evidence="14" key="2">
    <citation type="submission" date="2020-05" db="UniProtKB">
        <authorList>
            <consortium name="EnsemblMetazoa"/>
        </authorList>
    </citation>
    <scope>IDENTIFICATION</scope>
</reference>
<evidence type="ECO:0000313" key="13">
    <source>
        <dbReference type="EMBL" id="KFB49611.1"/>
    </source>
</evidence>
<evidence type="ECO:0000313" key="14">
    <source>
        <dbReference type="EnsemblMetazoa" id="ASIC017626-PA"/>
    </source>
</evidence>
<evidence type="ECO:0000256" key="12">
    <source>
        <dbReference type="SAM" id="Phobius"/>
    </source>
</evidence>
<keyword evidence="4 12" id="KW-0812">Transmembrane</keyword>
<feature type="transmembrane region" description="Helical" evidence="12">
    <location>
        <begin position="358"/>
        <end position="382"/>
    </location>
</feature>
<dbReference type="PANTHER" id="PTHR13906">
    <property type="entry name" value="PORCUPINE"/>
    <property type="match status" value="1"/>
</dbReference>
<dbReference type="Pfam" id="PF03062">
    <property type="entry name" value="MBOAT"/>
    <property type="match status" value="1"/>
</dbReference>
<dbReference type="OrthoDB" id="5968863at2759"/>
<dbReference type="InterPro" id="IPR049941">
    <property type="entry name" value="LPLAT_7/PORCN-like"/>
</dbReference>
<dbReference type="PANTHER" id="PTHR13906:SF12">
    <property type="entry name" value="PROTEIN-SERINE O-PALMITOLEOYLTRANSFERASE PORCUPINE"/>
    <property type="match status" value="1"/>
</dbReference>
<evidence type="ECO:0000313" key="15">
    <source>
        <dbReference type="Proteomes" id="UP000030765"/>
    </source>
</evidence>
<evidence type="ECO:0000256" key="10">
    <source>
        <dbReference type="ARBA" id="ARBA00040371"/>
    </source>
</evidence>
<dbReference type="InterPro" id="IPR004299">
    <property type="entry name" value="MBOAT_fam"/>
</dbReference>
<dbReference type="GO" id="GO:0005783">
    <property type="term" value="C:endoplasmic reticulum"/>
    <property type="evidence" value="ECO:0007669"/>
    <property type="project" value="TreeGrafter"/>
</dbReference>
<feature type="transmembrane region" description="Helical" evidence="12">
    <location>
        <begin position="182"/>
        <end position="203"/>
    </location>
</feature>